<keyword evidence="2" id="KW-0131">Cell cycle</keyword>
<gene>
    <name evidence="5" type="ORF">POTOM_017584</name>
</gene>
<feature type="region of interest" description="Disordered" evidence="3">
    <location>
        <begin position="112"/>
        <end position="133"/>
    </location>
</feature>
<comment type="caution">
    <text evidence="5">The sequence shown here is derived from an EMBL/GenBank/DDBJ whole genome shotgun (WGS) entry which is preliminary data.</text>
</comment>
<dbReference type="PANTHER" id="PTHR46776">
    <property type="entry name" value="CYCLIN-DEPENDENT KINASE INHIBITOR 4-RELATED"/>
    <property type="match status" value="1"/>
</dbReference>
<keyword evidence="6" id="KW-1185">Reference proteome</keyword>
<comment type="subcellular location">
    <subcellularLocation>
        <location evidence="1">Nucleus</location>
        <location evidence="1">Nucleoplasm</location>
    </subcellularLocation>
</comment>
<evidence type="ECO:0000259" key="4">
    <source>
        <dbReference type="Pfam" id="PF02234"/>
    </source>
</evidence>
<evidence type="ECO:0000256" key="3">
    <source>
        <dbReference type="SAM" id="MobiDB-lite"/>
    </source>
</evidence>
<dbReference type="InterPro" id="IPR003175">
    <property type="entry name" value="CDI_dom"/>
</dbReference>
<evidence type="ECO:0000313" key="5">
    <source>
        <dbReference type="EMBL" id="KAG6777753.1"/>
    </source>
</evidence>
<evidence type="ECO:0000313" key="6">
    <source>
        <dbReference type="Proteomes" id="UP000886885"/>
    </source>
</evidence>
<sequence>MGESARNSTRVAETEIPVSSITSFSKKMNFDFEEFNSPSLNLKLQPHRCTNMSPQKVVSPGNSSNPGGVLTGFSSCGDSPVLSFCSSNAPVQVVKDSLRFLDLEVNLKFKSEESRNGKLNVQRQEIQKTKPSLTSSFLQTKIHPPLLGSRETTPSSEFHGSTDQMDPPAVIEKKESLRPRDSPAVKMPSQAEIDAFFTGAEREEQRRFAEKYNYDVVMDLPLEGRYQWICLKP</sequence>
<protein>
    <recommendedName>
        <fullName evidence="4">Cyclin-dependent kinase inhibitor domain-containing protein</fullName>
    </recommendedName>
</protein>
<evidence type="ECO:0000256" key="1">
    <source>
        <dbReference type="ARBA" id="ARBA00004642"/>
    </source>
</evidence>
<feature type="domain" description="Cyclin-dependent kinase inhibitor" evidence="4">
    <location>
        <begin position="187"/>
        <end position="228"/>
    </location>
</feature>
<feature type="compositionally biased region" description="Polar residues" evidence="3">
    <location>
        <begin position="150"/>
        <end position="164"/>
    </location>
</feature>
<accession>A0A8X8A4L3</accession>
<evidence type="ECO:0000256" key="2">
    <source>
        <dbReference type="ARBA" id="ARBA00023306"/>
    </source>
</evidence>
<dbReference type="GO" id="GO:0051726">
    <property type="term" value="P:regulation of cell cycle"/>
    <property type="evidence" value="ECO:0007669"/>
    <property type="project" value="InterPro"/>
</dbReference>
<proteinExistence type="predicted"/>
<feature type="region of interest" description="Disordered" evidence="3">
    <location>
        <begin position="145"/>
        <end position="166"/>
    </location>
</feature>
<feature type="compositionally biased region" description="Polar residues" evidence="3">
    <location>
        <begin position="117"/>
        <end position="133"/>
    </location>
</feature>
<dbReference type="EMBL" id="JAAWWB010000008">
    <property type="protein sequence ID" value="KAG6777753.1"/>
    <property type="molecule type" value="Genomic_DNA"/>
</dbReference>
<dbReference type="Proteomes" id="UP000886885">
    <property type="component" value="Chromosome 4D"/>
</dbReference>
<organism evidence="5 6">
    <name type="scientific">Populus tomentosa</name>
    <name type="common">Chinese white poplar</name>
    <dbReference type="NCBI Taxonomy" id="118781"/>
    <lineage>
        <taxon>Eukaryota</taxon>
        <taxon>Viridiplantae</taxon>
        <taxon>Streptophyta</taxon>
        <taxon>Embryophyta</taxon>
        <taxon>Tracheophyta</taxon>
        <taxon>Spermatophyta</taxon>
        <taxon>Magnoliopsida</taxon>
        <taxon>eudicotyledons</taxon>
        <taxon>Gunneridae</taxon>
        <taxon>Pentapetalae</taxon>
        <taxon>rosids</taxon>
        <taxon>fabids</taxon>
        <taxon>Malpighiales</taxon>
        <taxon>Salicaceae</taxon>
        <taxon>Saliceae</taxon>
        <taxon>Populus</taxon>
    </lineage>
</organism>
<dbReference type="InterPro" id="IPR044275">
    <property type="entry name" value="KRP"/>
</dbReference>
<dbReference type="OrthoDB" id="9940972at2759"/>
<dbReference type="Pfam" id="PF02234">
    <property type="entry name" value="CDI"/>
    <property type="match status" value="1"/>
</dbReference>
<dbReference type="GO" id="GO:0004861">
    <property type="term" value="F:cyclin-dependent protein serine/threonine kinase inhibitor activity"/>
    <property type="evidence" value="ECO:0007669"/>
    <property type="project" value="InterPro"/>
</dbReference>
<dbReference type="GO" id="GO:0005654">
    <property type="term" value="C:nucleoplasm"/>
    <property type="evidence" value="ECO:0007669"/>
    <property type="project" value="UniProtKB-SubCell"/>
</dbReference>
<reference evidence="5" key="1">
    <citation type="journal article" date="2020" name="bioRxiv">
        <title>Hybrid origin of Populus tomentosa Carr. identified through genome sequencing and phylogenomic analysis.</title>
        <authorList>
            <person name="An X."/>
            <person name="Gao K."/>
            <person name="Chen Z."/>
            <person name="Li J."/>
            <person name="Yang X."/>
            <person name="Yang X."/>
            <person name="Zhou J."/>
            <person name="Guo T."/>
            <person name="Zhao T."/>
            <person name="Huang S."/>
            <person name="Miao D."/>
            <person name="Khan W.U."/>
            <person name="Rao P."/>
            <person name="Ye M."/>
            <person name="Lei B."/>
            <person name="Liao W."/>
            <person name="Wang J."/>
            <person name="Ji L."/>
            <person name="Li Y."/>
            <person name="Guo B."/>
            <person name="Mustafa N.S."/>
            <person name="Li S."/>
            <person name="Yun Q."/>
            <person name="Keller S.R."/>
            <person name="Mao J."/>
            <person name="Zhang R."/>
            <person name="Strauss S.H."/>
        </authorList>
    </citation>
    <scope>NUCLEOTIDE SEQUENCE</scope>
    <source>
        <strain evidence="5">GM15</strain>
        <tissue evidence="5">Leaf</tissue>
    </source>
</reference>
<name>A0A8X8A4L3_POPTO</name>
<dbReference type="AlphaFoldDB" id="A0A8X8A4L3"/>